<keyword evidence="3 6" id="KW-0460">Magnesium</keyword>
<gene>
    <name evidence="6" type="primary">eno</name>
    <name evidence="12" type="ordered locus">DKAM_1440</name>
</gene>
<dbReference type="Pfam" id="PF00113">
    <property type="entry name" value="Enolase_C"/>
    <property type="match status" value="1"/>
</dbReference>
<proteinExistence type="inferred from homology"/>
<dbReference type="Proteomes" id="UP000006903">
    <property type="component" value="Chromosome"/>
</dbReference>
<dbReference type="GO" id="GO:0009986">
    <property type="term" value="C:cell surface"/>
    <property type="evidence" value="ECO:0007669"/>
    <property type="project" value="UniProtKB-SubCell"/>
</dbReference>
<dbReference type="SFLD" id="SFLDS00001">
    <property type="entry name" value="Enolase"/>
    <property type="match status" value="1"/>
</dbReference>
<evidence type="ECO:0000256" key="6">
    <source>
        <dbReference type="HAMAP-Rule" id="MF_00318"/>
    </source>
</evidence>
<feature type="binding site" evidence="6 9">
    <location>
        <position position="321"/>
    </location>
    <ligand>
        <name>Mg(2+)</name>
        <dbReference type="ChEBI" id="CHEBI:18420"/>
    </ligand>
</feature>
<feature type="binding site" evidence="6">
    <location>
        <position position="346"/>
    </location>
    <ligand>
        <name>(2R)-2-phosphoglycerate</name>
        <dbReference type="ChEBI" id="CHEBI:58289"/>
    </ligand>
</feature>
<feature type="binding site" evidence="6">
    <location>
        <position position="376"/>
    </location>
    <ligand>
        <name>(2R)-2-phosphoglycerate</name>
        <dbReference type="ChEBI" id="CHEBI:58289"/>
    </ligand>
</feature>
<dbReference type="Gene3D" id="3.30.390.10">
    <property type="entry name" value="Enolase-like, N-terminal domain"/>
    <property type="match status" value="1"/>
</dbReference>
<evidence type="ECO:0000259" key="11">
    <source>
        <dbReference type="SMART" id="SM01193"/>
    </source>
</evidence>
<keyword evidence="6" id="KW-0963">Cytoplasm</keyword>
<dbReference type="InterPro" id="IPR020811">
    <property type="entry name" value="Enolase_N"/>
</dbReference>
<dbReference type="eggNOG" id="arCOG01169">
    <property type="taxonomic scope" value="Archaea"/>
</dbReference>
<feature type="binding site" evidence="8">
    <location>
        <position position="294"/>
    </location>
    <ligand>
        <name>substrate</name>
    </ligand>
</feature>
<dbReference type="InterPro" id="IPR036849">
    <property type="entry name" value="Enolase-like_C_sf"/>
</dbReference>
<dbReference type="InterPro" id="IPR029017">
    <property type="entry name" value="Enolase-like_N"/>
</dbReference>
<comment type="similarity">
    <text evidence="2 6">Belongs to the enolase family.</text>
</comment>
<name>B8D6N5_DESA1</name>
<dbReference type="STRING" id="490899.DKAM_1440"/>
<evidence type="ECO:0000256" key="1">
    <source>
        <dbReference type="ARBA" id="ARBA00005031"/>
    </source>
</evidence>
<dbReference type="PROSITE" id="PS00164">
    <property type="entry name" value="ENOLASE"/>
    <property type="match status" value="1"/>
</dbReference>
<dbReference type="AlphaFoldDB" id="B8D6N5"/>
<dbReference type="GeneID" id="7171472"/>
<dbReference type="RefSeq" id="WP_012609107.1">
    <property type="nucleotide sequence ID" value="NC_011766.1"/>
</dbReference>
<protein>
    <recommendedName>
        <fullName evidence="6">Enolase</fullName>
        <ecNumber evidence="6">4.2.1.11</ecNumber>
    </recommendedName>
    <alternativeName>
        <fullName evidence="6">2-phospho-D-glycerate hydro-lyase</fullName>
    </alternativeName>
    <alternativeName>
        <fullName evidence="6">2-phosphoglycerate dehydratase</fullName>
    </alternativeName>
</protein>
<evidence type="ECO:0000256" key="4">
    <source>
        <dbReference type="ARBA" id="ARBA00023152"/>
    </source>
</evidence>
<dbReference type="SFLD" id="SFLDF00002">
    <property type="entry name" value="enolase"/>
    <property type="match status" value="1"/>
</dbReference>
<dbReference type="SFLD" id="SFLDG00178">
    <property type="entry name" value="enolase"/>
    <property type="match status" value="1"/>
</dbReference>
<feature type="binding site" evidence="6">
    <location>
        <position position="170"/>
    </location>
    <ligand>
        <name>(2R)-2-phosphoglycerate</name>
        <dbReference type="ChEBI" id="CHEBI:58289"/>
    </ligand>
</feature>
<comment type="cofactor">
    <cofactor evidence="9">
        <name>Mg(2+)</name>
        <dbReference type="ChEBI" id="CHEBI:18420"/>
    </cofactor>
    <text evidence="9">Mg(2+) is required for catalysis and for stabilizing the dimer.</text>
</comment>
<dbReference type="SUPFAM" id="SSF54826">
    <property type="entry name" value="Enolase N-terminal domain-like"/>
    <property type="match status" value="1"/>
</dbReference>
<comment type="function">
    <text evidence="6">Catalyzes the reversible conversion of 2-phosphoglycerate (2-PG) into phosphoenolpyruvate (PEP). It is essential for the degradation of carbohydrates via glycolysis.</text>
</comment>
<dbReference type="Pfam" id="PF03952">
    <property type="entry name" value="Enolase_N"/>
    <property type="match status" value="1"/>
</dbReference>
<feature type="active site" description="Proton acceptor" evidence="6 7">
    <location>
        <position position="346"/>
    </location>
</feature>
<feature type="binding site" evidence="8">
    <location>
        <position position="397"/>
    </location>
    <ligand>
        <name>substrate</name>
    </ligand>
</feature>
<dbReference type="Gene3D" id="3.20.20.120">
    <property type="entry name" value="Enolase-like C-terminal domain"/>
    <property type="match status" value="1"/>
</dbReference>
<evidence type="ECO:0000259" key="10">
    <source>
        <dbReference type="SMART" id="SM01192"/>
    </source>
</evidence>
<feature type="active site" description="Proton donor" evidence="6 7">
    <location>
        <position position="214"/>
    </location>
</feature>
<evidence type="ECO:0000256" key="5">
    <source>
        <dbReference type="ARBA" id="ARBA00023239"/>
    </source>
</evidence>
<evidence type="ECO:0000256" key="3">
    <source>
        <dbReference type="ARBA" id="ARBA00022842"/>
    </source>
</evidence>
<evidence type="ECO:0000256" key="8">
    <source>
        <dbReference type="PIRSR" id="PIRSR001400-2"/>
    </source>
</evidence>
<dbReference type="InterPro" id="IPR020809">
    <property type="entry name" value="Enolase_CS"/>
</dbReference>
<sequence length="435" mass="47211">MYLEIYDDVYVIKDVKARMILDSRGNPTVQVRVVTEGLGIGIANAPSGASTGKHEAVELRDGGKEFKGKGVSKAVENVNKVIAPTIIGLNSRHQYEVDGKLIEIDGTPNKARLGGNAIVATSLAVAKAAASTMGVPLYYYLGGRAAELLPVPLLNIINGGVHAGNKLDFQEFMIVPAGFNSFHDAIRAAVEVYHELKIVLKNKYGPSAVNVGDEGGYAPPLEKIRDALDLLVEAVKKAGYEPGGEIAIALDAASSQFYREDKGVYVIEGRELGRNEMLELYEKLVGDYPIVSIEDPLYEEDFEGFAEMRRRLGDKILIVGDDLFTTNPARLSKGIESNAGNAVLVKVNQVGTLSETIEVVRMAHENRYKAIISHRSGETEDTSIADIAVGLSTGLIKTGAPGRGERTAKYNRLLEIAEELEKPRYPGFRVFPRKP</sequence>
<dbReference type="GO" id="GO:0004634">
    <property type="term" value="F:phosphopyruvate hydratase activity"/>
    <property type="evidence" value="ECO:0007669"/>
    <property type="project" value="UniProtKB-UniRule"/>
</dbReference>
<evidence type="ECO:0000256" key="2">
    <source>
        <dbReference type="ARBA" id="ARBA00009604"/>
    </source>
</evidence>
<evidence type="ECO:0000256" key="7">
    <source>
        <dbReference type="PIRSR" id="PIRSR001400-1"/>
    </source>
</evidence>
<dbReference type="GO" id="GO:0005576">
    <property type="term" value="C:extracellular region"/>
    <property type="evidence" value="ECO:0007669"/>
    <property type="project" value="UniProtKB-SubCell"/>
</dbReference>
<dbReference type="PANTHER" id="PTHR11902">
    <property type="entry name" value="ENOLASE"/>
    <property type="match status" value="1"/>
</dbReference>
<dbReference type="NCBIfam" id="TIGR01060">
    <property type="entry name" value="eno"/>
    <property type="match status" value="1"/>
</dbReference>
<evidence type="ECO:0000313" key="13">
    <source>
        <dbReference type="Proteomes" id="UP000006903"/>
    </source>
</evidence>
<feature type="domain" description="Enolase C-terminal TIM barrel" evidence="10">
    <location>
        <begin position="146"/>
        <end position="433"/>
    </location>
</feature>
<dbReference type="EMBL" id="CP001140">
    <property type="protein sequence ID" value="ACL11766.1"/>
    <property type="molecule type" value="Genomic_DNA"/>
</dbReference>
<feature type="binding site" evidence="8">
    <location>
        <begin position="373"/>
        <end position="376"/>
    </location>
    <ligand>
        <name>substrate</name>
    </ligand>
</feature>
<keyword evidence="6 9" id="KW-0479">Metal-binding</keyword>
<dbReference type="GO" id="GO:0000015">
    <property type="term" value="C:phosphopyruvate hydratase complex"/>
    <property type="evidence" value="ECO:0007669"/>
    <property type="project" value="InterPro"/>
</dbReference>
<dbReference type="HOGENOM" id="CLU_031223_2_1_2"/>
<keyword evidence="4 6" id="KW-0324">Glycolysis</keyword>
<dbReference type="SMART" id="SM01192">
    <property type="entry name" value="Enolase_C"/>
    <property type="match status" value="1"/>
</dbReference>
<feature type="domain" description="Enolase N-terminal" evidence="11">
    <location>
        <begin position="12"/>
        <end position="141"/>
    </location>
</feature>
<keyword evidence="6" id="KW-0964">Secreted</keyword>
<dbReference type="HAMAP" id="MF_00318">
    <property type="entry name" value="Enolase"/>
    <property type="match status" value="1"/>
</dbReference>
<accession>B8D6N5</accession>
<dbReference type="GO" id="GO:0000287">
    <property type="term" value="F:magnesium ion binding"/>
    <property type="evidence" value="ECO:0007669"/>
    <property type="project" value="UniProtKB-UniRule"/>
</dbReference>
<dbReference type="KEGG" id="dka:DKAM_1440"/>
<feature type="binding site" evidence="6">
    <location>
        <position position="375"/>
    </location>
    <ligand>
        <name>(2R)-2-phosphoglycerate</name>
        <dbReference type="ChEBI" id="CHEBI:58289"/>
    </ligand>
</feature>
<dbReference type="GO" id="GO:0006096">
    <property type="term" value="P:glycolytic process"/>
    <property type="evidence" value="ECO:0007669"/>
    <property type="project" value="UniProtKB-UniRule"/>
</dbReference>
<comment type="subcellular location">
    <subcellularLocation>
        <location evidence="6">Cytoplasm</location>
    </subcellularLocation>
    <subcellularLocation>
        <location evidence="6">Secreted</location>
    </subcellularLocation>
    <subcellularLocation>
        <location evidence="6">Cell surface</location>
    </subcellularLocation>
    <text evidence="6">Fractions of enolase are present in both the cytoplasm and on the cell surface.</text>
</comment>
<evidence type="ECO:0000313" key="12">
    <source>
        <dbReference type="EMBL" id="ACL11766.1"/>
    </source>
</evidence>
<dbReference type="SMART" id="SM01193">
    <property type="entry name" value="Enolase_N"/>
    <property type="match status" value="1"/>
</dbReference>
<feature type="binding site" evidence="8">
    <location>
        <position position="171"/>
    </location>
    <ligand>
        <name>substrate</name>
    </ligand>
</feature>
<dbReference type="InterPro" id="IPR020810">
    <property type="entry name" value="Enolase_C"/>
</dbReference>
<comment type="catalytic activity">
    <reaction evidence="6">
        <text>(2R)-2-phosphoglycerate = phosphoenolpyruvate + H2O</text>
        <dbReference type="Rhea" id="RHEA:10164"/>
        <dbReference type="ChEBI" id="CHEBI:15377"/>
        <dbReference type="ChEBI" id="CHEBI:58289"/>
        <dbReference type="ChEBI" id="CHEBI:58702"/>
        <dbReference type="EC" id="4.2.1.11"/>
    </reaction>
</comment>
<dbReference type="CDD" id="cd03313">
    <property type="entry name" value="enolase"/>
    <property type="match status" value="1"/>
</dbReference>
<dbReference type="SUPFAM" id="SSF51604">
    <property type="entry name" value="Enolase C-terminal domain-like"/>
    <property type="match status" value="1"/>
</dbReference>
<feature type="binding site" evidence="6 9">
    <location>
        <position position="251"/>
    </location>
    <ligand>
        <name>Mg(2+)</name>
        <dbReference type="ChEBI" id="CHEBI:18420"/>
    </ligand>
</feature>
<dbReference type="PRINTS" id="PR00148">
    <property type="entry name" value="ENOLASE"/>
</dbReference>
<dbReference type="PIRSF" id="PIRSF001400">
    <property type="entry name" value="Enolase"/>
    <property type="match status" value="1"/>
</dbReference>
<feature type="binding site" evidence="6">
    <location>
        <position position="397"/>
    </location>
    <ligand>
        <name>(2R)-2-phosphoglycerate</name>
        <dbReference type="ChEBI" id="CHEBI:58289"/>
    </ligand>
</feature>
<dbReference type="InterPro" id="IPR000941">
    <property type="entry name" value="Enolase"/>
</dbReference>
<dbReference type="EC" id="4.2.1.11" evidence="6"/>
<comment type="pathway">
    <text evidence="1 6">Carbohydrate degradation; glycolysis; pyruvate from D-glyceraldehyde 3-phosphate: step 4/5.</text>
</comment>
<feature type="binding site" evidence="8">
    <location>
        <position position="162"/>
    </location>
    <ligand>
        <name>substrate</name>
    </ligand>
</feature>
<feature type="binding site" evidence="8">
    <location>
        <position position="321"/>
    </location>
    <ligand>
        <name>substrate</name>
    </ligand>
</feature>
<dbReference type="PANTHER" id="PTHR11902:SF1">
    <property type="entry name" value="ENOLASE"/>
    <property type="match status" value="1"/>
</dbReference>
<organism evidence="12 13">
    <name type="scientific">Desulfurococcus amylolyticus (strain DSM 18924 / JCM 16383 / VKM B-2413 / 1221n)</name>
    <name type="common">Desulfurococcus kamchatkensis</name>
    <dbReference type="NCBI Taxonomy" id="490899"/>
    <lineage>
        <taxon>Archaea</taxon>
        <taxon>Thermoproteota</taxon>
        <taxon>Thermoprotei</taxon>
        <taxon>Desulfurococcales</taxon>
        <taxon>Desulfurococcaceae</taxon>
        <taxon>Desulfurococcus</taxon>
    </lineage>
</organism>
<evidence type="ECO:0000256" key="9">
    <source>
        <dbReference type="PIRSR" id="PIRSR001400-3"/>
    </source>
</evidence>
<reference evidence="12 13" key="1">
    <citation type="journal article" date="2009" name="J. Bacteriol.">
        <title>Complete genome sequence of the anaerobic, protein-degrading hyperthermophilic crenarchaeon Desulfurococcus kamchatkensis.</title>
        <authorList>
            <person name="Ravin N.V."/>
            <person name="Mardanov A.V."/>
            <person name="Beletsky A.V."/>
            <person name="Kublanov I.V."/>
            <person name="Kolganova T.V."/>
            <person name="Lebedinsky A.V."/>
            <person name="Chernyh N.A."/>
            <person name="Bonch-Osmolovskaya E.A."/>
            <person name="Skryabin K.G."/>
        </authorList>
    </citation>
    <scope>NUCLEOTIDE SEQUENCE [LARGE SCALE GENOMIC DNA]</scope>
    <source>
        <strain evidence="13">DSM 18924 / JCM 16383 / VKM B-2413 / 1221n</strain>
    </source>
</reference>
<dbReference type="UniPathway" id="UPA00109">
    <property type="reaction ID" value="UER00187"/>
</dbReference>
<keyword evidence="5 6" id="KW-0456">Lyase</keyword>
<comment type="cofactor">
    <cofactor evidence="6">
        <name>Mg(2+)</name>
        <dbReference type="ChEBI" id="CHEBI:18420"/>
    </cofactor>
    <text evidence="6">Binds a second Mg(2+) ion via substrate during catalysis.</text>
</comment>
<feature type="binding site" evidence="6 9">
    <location>
        <position position="294"/>
    </location>
    <ligand>
        <name>Mg(2+)</name>
        <dbReference type="ChEBI" id="CHEBI:18420"/>
    </ligand>
</feature>